<evidence type="ECO:0000259" key="11">
    <source>
        <dbReference type="Pfam" id="PF02254"/>
    </source>
</evidence>
<evidence type="ECO:0000256" key="4">
    <source>
        <dbReference type="ARBA" id="ARBA00022449"/>
    </source>
</evidence>
<evidence type="ECO:0000313" key="12">
    <source>
        <dbReference type="EMBL" id="QHD50083.1"/>
    </source>
</evidence>
<evidence type="ECO:0000256" key="1">
    <source>
        <dbReference type="ARBA" id="ARBA00004141"/>
    </source>
</evidence>
<keyword evidence="3" id="KW-0813">Transport</keyword>
<dbReference type="RefSeq" id="WP_159342390.1">
    <property type="nucleotide sequence ID" value="NZ_CP024621.1"/>
</dbReference>
<dbReference type="SUPFAM" id="SSF51735">
    <property type="entry name" value="NAD(P)-binding Rossmann-fold domains"/>
    <property type="match status" value="1"/>
</dbReference>
<feature type="transmembrane region" description="Helical" evidence="9">
    <location>
        <begin position="170"/>
        <end position="188"/>
    </location>
</feature>
<feature type="transmembrane region" description="Helical" evidence="9">
    <location>
        <begin position="301"/>
        <end position="319"/>
    </location>
</feature>
<evidence type="ECO:0000256" key="6">
    <source>
        <dbReference type="ARBA" id="ARBA00022989"/>
    </source>
</evidence>
<feature type="transmembrane region" description="Helical" evidence="9">
    <location>
        <begin position="325"/>
        <end position="344"/>
    </location>
</feature>
<accession>A0A857GLC9</accession>
<feature type="transmembrane region" description="Helical" evidence="9">
    <location>
        <begin position="270"/>
        <end position="294"/>
    </location>
</feature>
<dbReference type="PANTHER" id="PTHR42751">
    <property type="entry name" value="SODIUM/HYDROGEN EXCHANGER FAMILY/TRKA DOMAIN PROTEIN"/>
    <property type="match status" value="1"/>
</dbReference>
<evidence type="ECO:0000259" key="10">
    <source>
        <dbReference type="Pfam" id="PF00999"/>
    </source>
</evidence>
<keyword evidence="4" id="KW-0050">Antiport</keyword>
<dbReference type="Gene3D" id="1.20.1530.20">
    <property type="match status" value="1"/>
</dbReference>
<dbReference type="InterPro" id="IPR006153">
    <property type="entry name" value="Cation/H_exchanger_TM"/>
</dbReference>
<comment type="similarity">
    <text evidence="2">Belongs to the monovalent cation:proton antiporter 2 (CPA2) transporter (TC 2.A.37) family.</text>
</comment>
<dbReference type="AlphaFoldDB" id="A0A857GLC9"/>
<evidence type="ECO:0000256" key="5">
    <source>
        <dbReference type="ARBA" id="ARBA00022692"/>
    </source>
</evidence>
<protein>
    <submittedName>
        <fullName evidence="12">Sodium:proton exchanger</fullName>
    </submittedName>
</protein>
<feature type="transmembrane region" description="Helical" evidence="9">
    <location>
        <begin position="85"/>
        <end position="106"/>
    </location>
</feature>
<dbReference type="Proteomes" id="UP000463949">
    <property type="component" value="Chromosome"/>
</dbReference>
<evidence type="ECO:0000256" key="2">
    <source>
        <dbReference type="ARBA" id="ARBA00005551"/>
    </source>
</evidence>
<feature type="transmembrane region" description="Helical" evidence="9">
    <location>
        <begin position="112"/>
        <end position="131"/>
    </location>
</feature>
<dbReference type="KEGG" id="hmd:CTT34_10465"/>
<dbReference type="EMBL" id="CP024621">
    <property type="protein sequence ID" value="QHD50083.1"/>
    <property type="molecule type" value="Genomic_DNA"/>
</dbReference>
<evidence type="ECO:0000256" key="8">
    <source>
        <dbReference type="ARBA" id="ARBA00023136"/>
    </source>
</evidence>
<proteinExistence type="inferred from homology"/>
<comment type="subcellular location">
    <subcellularLocation>
        <location evidence="1">Membrane</location>
        <topology evidence="1">Multi-pass membrane protein</topology>
    </subcellularLocation>
</comment>
<dbReference type="Pfam" id="PF00999">
    <property type="entry name" value="Na_H_Exchanger"/>
    <property type="match status" value="1"/>
</dbReference>
<feature type="transmembrane region" description="Helical" evidence="9">
    <location>
        <begin position="54"/>
        <end position="73"/>
    </location>
</feature>
<dbReference type="GO" id="GO:0006813">
    <property type="term" value="P:potassium ion transport"/>
    <property type="evidence" value="ECO:0007669"/>
    <property type="project" value="InterPro"/>
</dbReference>
<evidence type="ECO:0000313" key="13">
    <source>
        <dbReference type="Proteomes" id="UP000463949"/>
    </source>
</evidence>
<organism evidence="12 13">
    <name type="scientific">Vreelandella aquamarina</name>
    <dbReference type="NCBI Taxonomy" id="77097"/>
    <lineage>
        <taxon>Bacteria</taxon>
        <taxon>Pseudomonadati</taxon>
        <taxon>Pseudomonadota</taxon>
        <taxon>Gammaproteobacteria</taxon>
        <taxon>Oceanospirillales</taxon>
        <taxon>Halomonadaceae</taxon>
        <taxon>Vreelandella</taxon>
    </lineage>
</organism>
<evidence type="ECO:0000256" key="7">
    <source>
        <dbReference type="ARBA" id="ARBA00023065"/>
    </source>
</evidence>
<dbReference type="InterPro" id="IPR038770">
    <property type="entry name" value="Na+/solute_symporter_sf"/>
</dbReference>
<sequence length="514" mass="55267">MFEVLILSFAFVFGIAARHLNLPPLVGFLAAGFALNAFGPSVGLPDEAGPLLEHLAHLGVLLLLFTIGLKLNIRSLAEPVVLGSALLHLALTALIFTVGFLVLLSLPLETALLLAIALSFSSTVLAAKVLESKRELRALHGRIAIGILIIQDLAALAVLSIYSGQSPSPWALLVFLLPLLRPVLYWLMSVAQHDEMLVLTGAVLAIAVGGMGFEMVGLSSEVGALVMGLLLAHHPRAQELSKALWGLKEVLLISFFLQIGMAGLPDTQALLFALALAVALPLKGLLFFALLIAFRLRARNAFLGSLSLTAYSEFGLIVASSILEAWLVPLAIAVALSFVMAAPLNRLAHSLFDRWERHLTRFERGSRHPDEQPVNLGAATVLVLGMGRTGSAAYDFFHDKGLEVAGIDSDPNKTDSQRRVFYGDIEDVGFWHHLDLDGLTAVTLATPEMESKLIASRELRKAGFTGQLIAGIHYQDEAEPLRDAGVDQTYLLMTGAGIGIAEKTWEKLHGDASR</sequence>
<keyword evidence="5 9" id="KW-0812">Transmembrane</keyword>
<reference evidence="12 13" key="1">
    <citation type="submission" date="2017-10" db="EMBL/GenBank/DDBJ databases">
        <title>Coral associated bacteria.</title>
        <authorList>
            <person name="Wang X."/>
        </authorList>
    </citation>
    <scope>NUCLEOTIDE SEQUENCE [LARGE SCALE GENOMIC DNA]</scope>
    <source>
        <strain evidence="12 13">SCSIO 43005</strain>
    </source>
</reference>
<keyword evidence="8 9" id="KW-0472">Membrane</keyword>
<gene>
    <name evidence="12" type="ORF">CTT34_10465</name>
</gene>
<dbReference type="GO" id="GO:1902600">
    <property type="term" value="P:proton transmembrane transport"/>
    <property type="evidence" value="ECO:0007669"/>
    <property type="project" value="InterPro"/>
</dbReference>
<dbReference type="GO" id="GO:0015297">
    <property type="term" value="F:antiporter activity"/>
    <property type="evidence" value="ECO:0007669"/>
    <property type="project" value="UniProtKB-KW"/>
</dbReference>
<evidence type="ECO:0000256" key="9">
    <source>
        <dbReference type="SAM" id="Phobius"/>
    </source>
</evidence>
<dbReference type="PANTHER" id="PTHR42751:SF1">
    <property type="entry name" value="CATION_PROTON ANTIPORTER YBAL-RELATED"/>
    <property type="match status" value="1"/>
</dbReference>
<dbReference type="InterPro" id="IPR003148">
    <property type="entry name" value="RCK_N"/>
</dbReference>
<dbReference type="Pfam" id="PF02254">
    <property type="entry name" value="TrkA_N"/>
    <property type="match status" value="1"/>
</dbReference>
<name>A0A857GLC9_9GAMM</name>
<feature type="transmembrane region" description="Helical" evidence="9">
    <location>
        <begin position="143"/>
        <end position="164"/>
    </location>
</feature>
<evidence type="ECO:0000256" key="3">
    <source>
        <dbReference type="ARBA" id="ARBA00022448"/>
    </source>
</evidence>
<dbReference type="OrthoDB" id="3418949at2"/>
<feature type="transmembrane region" description="Helical" evidence="9">
    <location>
        <begin position="195"/>
        <end position="211"/>
    </location>
</feature>
<dbReference type="Gene3D" id="3.40.50.720">
    <property type="entry name" value="NAD(P)-binding Rossmann-like Domain"/>
    <property type="match status" value="1"/>
</dbReference>
<feature type="domain" description="Cation/H+ exchanger transmembrane" evidence="10">
    <location>
        <begin position="9"/>
        <end position="336"/>
    </location>
</feature>
<keyword evidence="7" id="KW-0406">Ion transport</keyword>
<feature type="domain" description="RCK N-terminal" evidence="11">
    <location>
        <begin position="381"/>
        <end position="489"/>
    </location>
</feature>
<keyword evidence="6 9" id="KW-1133">Transmembrane helix</keyword>
<dbReference type="GO" id="GO:0016020">
    <property type="term" value="C:membrane"/>
    <property type="evidence" value="ECO:0007669"/>
    <property type="project" value="UniProtKB-SubCell"/>
</dbReference>
<dbReference type="InterPro" id="IPR036291">
    <property type="entry name" value="NAD(P)-bd_dom_sf"/>
</dbReference>